<dbReference type="Proteomes" id="UP000436088">
    <property type="component" value="Unassembled WGS sequence"/>
</dbReference>
<evidence type="ECO:0000256" key="4">
    <source>
        <dbReference type="ARBA" id="ARBA00022840"/>
    </source>
</evidence>
<dbReference type="GO" id="GO:0000400">
    <property type="term" value="F:four-way junction DNA binding"/>
    <property type="evidence" value="ECO:0007669"/>
    <property type="project" value="TreeGrafter"/>
</dbReference>
<keyword evidence="6" id="KW-0539">Nucleus</keyword>
<gene>
    <name evidence="7" type="ORF">F3Y22_tig00112738pilonHSYRG01261</name>
</gene>
<comment type="caution">
    <text evidence="7">The sequence shown here is derived from an EMBL/GenBank/DDBJ whole genome shotgun (WGS) entry which is preliminary data.</text>
</comment>
<evidence type="ECO:0000256" key="1">
    <source>
        <dbReference type="ARBA" id="ARBA00004123"/>
    </source>
</evidence>
<dbReference type="GO" id="GO:0033065">
    <property type="term" value="C:Rad51C-XRCC3 complex"/>
    <property type="evidence" value="ECO:0007669"/>
    <property type="project" value="TreeGrafter"/>
</dbReference>
<evidence type="ECO:0000313" key="8">
    <source>
        <dbReference type="Proteomes" id="UP000436088"/>
    </source>
</evidence>
<comment type="subcellular location">
    <subcellularLocation>
        <location evidence="1">Nucleus</location>
    </subcellularLocation>
</comment>
<dbReference type="GO" id="GO:0000707">
    <property type="term" value="P:meiotic DNA recombinase assembly"/>
    <property type="evidence" value="ECO:0007669"/>
    <property type="project" value="TreeGrafter"/>
</dbReference>
<keyword evidence="3" id="KW-0227">DNA damage</keyword>
<evidence type="ECO:0000313" key="7">
    <source>
        <dbReference type="EMBL" id="KAE8664956.1"/>
    </source>
</evidence>
<dbReference type="PANTHER" id="PTHR46239:SF1">
    <property type="entry name" value="DNA REPAIR PROTEIN RAD51 HOMOLOG 3"/>
    <property type="match status" value="1"/>
</dbReference>
<keyword evidence="5" id="KW-0234">DNA repair</keyword>
<dbReference type="GO" id="GO:0005524">
    <property type="term" value="F:ATP binding"/>
    <property type="evidence" value="ECO:0007669"/>
    <property type="project" value="UniProtKB-KW"/>
</dbReference>
<evidence type="ECO:0000256" key="6">
    <source>
        <dbReference type="ARBA" id="ARBA00023242"/>
    </source>
</evidence>
<keyword evidence="2" id="KW-0547">Nucleotide-binding</keyword>
<keyword evidence="4" id="KW-0067">ATP-binding</keyword>
<dbReference type="EMBL" id="VEPZ02001641">
    <property type="protein sequence ID" value="KAE8664956.1"/>
    <property type="molecule type" value="Genomic_DNA"/>
</dbReference>
<dbReference type="PANTHER" id="PTHR46239">
    <property type="entry name" value="DNA REPAIR PROTEIN RAD51 HOMOLOG 3 RAD51C"/>
    <property type="match status" value="1"/>
</dbReference>
<organism evidence="7 8">
    <name type="scientific">Hibiscus syriacus</name>
    <name type="common">Rose of Sharon</name>
    <dbReference type="NCBI Taxonomy" id="106335"/>
    <lineage>
        <taxon>Eukaryota</taxon>
        <taxon>Viridiplantae</taxon>
        <taxon>Streptophyta</taxon>
        <taxon>Embryophyta</taxon>
        <taxon>Tracheophyta</taxon>
        <taxon>Spermatophyta</taxon>
        <taxon>Magnoliopsida</taxon>
        <taxon>eudicotyledons</taxon>
        <taxon>Gunneridae</taxon>
        <taxon>Pentapetalae</taxon>
        <taxon>rosids</taxon>
        <taxon>malvids</taxon>
        <taxon>Malvales</taxon>
        <taxon>Malvaceae</taxon>
        <taxon>Malvoideae</taxon>
        <taxon>Hibiscus</taxon>
    </lineage>
</organism>
<evidence type="ECO:0000256" key="2">
    <source>
        <dbReference type="ARBA" id="ARBA00022741"/>
    </source>
</evidence>
<sequence>MEVLRLPISASQREANLRWLHFLSSLASISSSDLARGAQSAWDMLHEEESLVHITTSSADLDNIWVVEYIAKKSLKLVGFTSSVGQFVHSIIFTVGGVPGIGKTQLG</sequence>
<reference evidence="7" key="1">
    <citation type="submission" date="2019-09" db="EMBL/GenBank/DDBJ databases">
        <title>Draft genome information of white flower Hibiscus syriacus.</title>
        <authorList>
            <person name="Kim Y.-M."/>
        </authorList>
    </citation>
    <scope>NUCLEOTIDE SEQUENCE [LARGE SCALE GENOMIC DNA]</scope>
    <source>
        <strain evidence="7">YM2019G1</strain>
    </source>
</reference>
<dbReference type="InterPro" id="IPR052093">
    <property type="entry name" value="HR_Repair_Mediator"/>
</dbReference>
<dbReference type="AlphaFoldDB" id="A0A6A2XSG5"/>
<dbReference type="GO" id="GO:0008821">
    <property type="term" value="F:crossover junction DNA endonuclease activity"/>
    <property type="evidence" value="ECO:0007669"/>
    <property type="project" value="TreeGrafter"/>
</dbReference>
<evidence type="ECO:0000256" key="3">
    <source>
        <dbReference type="ARBA" id="ARBA00022763"/>
    </source>
</evidence>
<name>A0A6A2XSG5_HIBSY</name>
<dbReference type="GO" id="GO:0007131">
    <property type="term" value="P:reciprocal meiotic recombination"/>
    <property type="evidence" value="ECO:0007669"/>
    <property type="project" value="TreeGrafter"/>
</dbReference>
<proteinExistence type="predicted"/>
<keyword evidence="8" id="KW-1185">Reference proteome</keyword>
<accession>A0A6A2XSG5</accession>
<evidence type="ECO:0000256" key="5">
    <source>
        <dbReference type="ARBA" id="ARBA00023204"/>
    </source>
</evidence>
<protein>
    <submittedName>
        <fullName evidence="7">DNA repair protein RAD51-like protein 3-like isoform X10</fullName>
    </submittedName>
</protein>
<dbReference type="GO" id="GO:0005657">
    <property type="term" value="C:replication fork"/>
    <property type="evidence" value="ECO:0007669"/>
    <property type="project" value="TreeGrafter"/>
</dbReference>
<dbReference type="GO" id="GO:0033063">
    <property type="term" value="C:Rad51B-Rad51C-Rad51D-XRCC2 complex"/>
    <property type="evidence" value="ECO:0007669"/>
    <property type="project" value="TreeGrafter"/>
</dbReference>